<sequence>MTTTNHFLRKLFISGLMLALSVSGFSQSSAEIDDNFQFAKQHQDDIKLSVYITAHSVERLLSTPEGRREATSLMMANGITKVYLEVYRGGLLVAPELLAEITTYFTQNGFEVVGGIATVPGGDIGVKQEGELGWFNWQNPKTQQDMKKVMLDAAPIFDTFIVDDFLCTGDISLESKVAKGDRSWSDYRRQLMTELASSIFIDPAKSVNPDIHMIIKYPQWYDRFHMFGYDVETGPKLFDEVWVGTETRGQYTQRFGFVQPYEGFVNYSWIKSMAGKKIGGAWFDHGDCDALDFVEQAYQSVLAGANELVIFNYGSFVNGHAGHHLLRMDFEKLARLAKTLKTSPIHGIAGYKPPHSDAGGDLYIMDFVGMFGIPLMPTAYYPENAATIFLPTQAAADPNIVGKVVASHKQGKRIIMTAGFLAKVDDKGKLSKLAGIPKPEVGVISAEKIILDGSETTLERQLDLEAPLEVKKAIALLEVKSGHGTIPFLTKSKDGQVYVLNSHTFSEADFKAVGEVLLCPRPLGLLDLPTSWANEIRAVFNEQLQIELNAPTRITMQPLENGDLILHNYNKEEVELQLSGLENSGLLDAFTGQKLDTASGTLKMKPRSRLWLENNH</sequence>
<dbReference type="AlphaFoldDB" id="A0A327R858"/>
<evidence type="ECO:0008006" key="4">
    <source>
        <dbReference type="Google" id="ProtNLM"/>
    </source>
</evidence>
<keyword evidence="1" id="KW-0732">Signal</keyword>
<dbReference type="RefSeq" id="WP_111623099.1">
    <property type="nucleotide sequence ID" value="NZ_QLLN01000003.1"/>
</dbReference>
<comment type="caution">
    <text evidence="2">The sequence shown here is derived from an EMBL/GenBank/DDBJ whole genome shotgun (WGS) entry which is preliminary data.</text>
</comment>
<keyword evidence="3" id="KW-1185">Reference proteome</keyword>
<evidence type="ECO:0000313" key="2">
    <source>
        <dbReference type="EMBL" id="RAJ12345.1"/>
    </source>
</evidence>
<proteinExistence type="predicted"/>
<accession>A0A327R858</accession>
<feature type="chain" id="PRO_5016264781" description="Beta-galactosidase-like protein" evidence="1">
    <location>
        <begin position="31"/>
        <end position="616"/>
    </location>
</feature>
<organism evidence="2 3">
    <name type="scientific">Arenibacter echinorum</name>
    <dbReference type="NCBI Taxonomy" id="440515"/>
    <lineage>
        <taxon>Bacteria</taxon>
        <taxon>Pseudomonadati</taxon>
        <taxon>Bacteroidota</taxon>
        <taxon>Flavobacteriia</taxon>
        <taxon>Flavobacteriales</taxon>
        <taxon>Flavobacteriaceae</taxon>
        <taxon>Arenibacter</taxon>
    </lineage>
</organism>
<dbReference type="Proteomes" id="UP000249696">
    <property type="component" value="Unassembled WGS sequence"/>
</dbReference>
<dbReference type="OrthoDB" id="8730636at2"/>
<name>A0A327R858_9FLAO</name>
<evidence type="ECO:0000313" key="3">
    <source>
        <dbReference type="Proteomes" id="UP000249696"/>
    </source>
</evidence>
<gene>
    <name evidence="2" type="ORF">LV92_01578</name>
</gene>
<reference evidence="2 3" key="1">
    <citation type="submission" date="2018-06" db="EMBL/GenBank/DDBJ databases">
        <title>Genomic Encyclopedia of Archaeal and Bacterial Type Strains, Phase II (KMG-II): from individual species to whole genera.</title>
        <authorList>
            <person name="Goeker M."/>
        </authorList>
    </citation>
    <scope>NUCLEOTIDE SEQUENCE [LARGE SCALE GENOMIC DNA]</scope>
    <source>
        <strain evidence="2 3">DSM 23522</strain>
    </source>
</reference>
<protein>
    <recommendedName>
        <fullName evidence="4">Beta-galactosidase-like protein</fullName>
    </recommendedName>
</protein>
<evidence type="ECO:0000256" key="1">
    <source>
        <dbReference type="SAM" id="SignalP"/>
    </source>
</evidence>
<feature type="signal peptide" evidence="1">
    <location>
        <begin position="1"/>
        <end position="30"/>
    </location>
</feature>
<dbReference type="EMBL" id="QLLN01000003">
    <property type="protein sequence ID" value="RAJ12345.1"/>
    <property type="molecule type" value="Genomic_DNA"/>
</dbReference>